<gene>
    <name evidence="5" type="ORF">BYL167_LOCUS63700</name>
    <name evidence="4" type="ORF">CJN711_LOCUS30071</name>
</gene>
<evidence type="ECO:0000256" key="2">
    <source>
        <dbReference type="SAM" id="MobiDB-lite"/>
    </source>
</evidence>
<dbReference type="AlphaFoldDB" id="A0A815WDG1"/>
<sequence length="139" mass="15682">VWFSNRRAKYRRQDKVKGRRQHQQQLMNDMGENTRPSGATPPPSSVYPQMFPSNNHSINNDPHHHHHHEYGPFSSGFSPAVASSTRGYDELSPFSTPYNRSCSTYLTGIQTNLSADHMKNMSSISTYGGAPHICPRILP</sequence>
<dbReference type="InterPro" id="IPR001356">
    <property type="entry name" value="HD"/>
</dbReference>
<feature type="compositionally biased region" description="Polar residues" evidence="2">
    <location>
        <begin position="75"/>
        <end position="86"/>
    </location>
</feature>
<feature type="domain" description="Homeobox" evidence="3">
    <location>
        <begin position="1"/>
        <end position="13"/>
    </location>
</feature>
<evidence type="ECO:0000313" key="6">
    <source>
        <dbReference type="Proteomes" id="UP000663855"/>
    </source>
</evidence>
<feature type="compositionally biased region" description="Basic residues" evidence="2">
    <location>
        <begin position="1"/>
        <end position="10"/>
    </location>
</feature>
<feature type="compositionally biased region" description="Polar residues" evidence="2">
    <location>
        <begin position="51"/>
        <end position="60"/>
    </location>
</feature>
<evidence type="ECO:0000256" key="1">
    <source>
        <dbReference type="PROSITE-ProRule" id="PRU00108"/>
    </source>
</evidence>
<feature type="region of interest" description="Disordered" evidence="2">
    <location>
        <begin position="1"/>
        <end position="86"/>
    </location>
</feature>
<comment type="subcellular location">
    <subcellularLocation>
        <location evidence="1">Nucleus</location>
    </subcellularLocation>
</comment>
<comment type="caution">
    <text evidence="4">The sequence shown here is derived from an EMBL/GenBank/DDBJ whole genome shotgun (WGS) entry which is preliminary data.</text>
</comment>
<evidence type="ECO:0000313" key="5">
    <source>
        <dbReference type="EMBL" id="CAF5095422.1"/>
    </source>
</evidence>
<dbReference type="Proteomes" id="UP000663855">
    <property type="component" value="Unassembled WGS sequence"/>
</dbReference>
<dbReference type="CDD" id="cd00086">
    <property type="entry name" value="homeodomain"/>
    <property type="match status" value="1"/>
</dbReference>
<evidence type="ECO:0000259" key="3">
    <source>
        <dbReference type="PROSITE" id="PS50071"/>
    </source>
</evidence>
<dbReference type="EMBL" id="CAJNOV010014319">
    <property type="protein sequence ID" value="CAF1546411.1"/>
    <property type="molecule type" value="Genomic_DNA"/>
</dbReference>
<proteinExistence type="predicted"/>
<name>A0A815WDG1_9BILA</name>
<keyword evidence="1" id="KW-0539">Nucleus</keyword>
<evidence type="ECO:0000313" key="4">
    <source>
        <dbReference type="EMBL" id="CAF1546411.1"/>
    </source>
</evidence>
<feature type="DNA-binding region" description="Homeobox" evidence="1">
    <location>
        <begin position="3"/>
        <end position="14"/>
    </location>
</feature>
<feature type="non-terminal residue" evidence="4">
    <location>
        <position position="1"/>
    </location>
</feature>
<organism evidence="4 6">
    <name type="scientific">Rotaria magnacalcarata</name>
    <dbReference type="NCBI Taxonomy" id="392030"/>
    <lineage>
        <taxon>Eukaryota</taxon>
        <taxon>Metazoa</taxon>
        <taxon>Spiralia</taxon>
        <taxon>Gnathifera</taxon>
        <taxon>Rotifera</taxon>
        <taxon>Eurotatoria</taxon>
        <taxon>Bdelloidea</taxon>
        <taxon>Philodinida</taxon>
        <taxon>Philodinidae</taxon>
        <taxon>Rotaria</taxon>
    </lineage>
</organism>
<keyword evidence="1" id="KW-0238">DNA-binding</keyword>
<keyword evidence="1" id="KW-0371">Homeobox</keyword>
<dbReference type="Proteomes" id="UP000681967">
    <property type="component" value="Unassembled WGS sequence"/>
</dbReference>
<dbReference type="EMBL" id="CAJOBH010237165">
    <property type="protein sequence ID" value="CAF5095422.1"/>
    <property type="molecule type" value="Genomic_DNA"/>
</dbReference>
<dbReference type="GO" id="GO:0003677">
    <property type="term" value="F:DNA binding"/>
    <property type="evidence" value="ECO:0007669"/>
    <property type="project" value="UniProtKB-UniRule"/>
</dbReference>
<accession>A0A815WDG1</accession>
<protein>
    <recommendedName>
        <fullName evidence="3">Homeobox domain-containing protein</fullName>
    </recommendedName>
</protein>
<reference evidence="4" key="1">
    <citation type="submission" date="2021-02" db="EMBL/GenBank/DDBJ databases">
        <authorList>
            <person name="Nowell W R."/>
        </authorList>
    </citation>
    <scope>NUCLEOTIDE SEQUENCE</scope>
</reference>
<dbReference type="GO" id="GO:0005634">
    <property type="term" value="C:nucleus"/>
    <property type="evidence" value="ECO:0007669"/>
    <property type="project" value="UniProtKB-SubCell"/>
</dbReference>
<dbReference type="PROSITE" id="PS50071">
    <property type="entry name" value="HOMEOBOX_2"/>
    <property type="match status" value="1"/>
</dbReference>